<dbReference type="GO" id="GO:0012505">
    <property type="term" value="C:endomembrane system"/>
    <property type="evidence" value="ECO:0007669"/>
    <property type="project" value="UniProtKB-SubCell"/>
</dbReference>
<dbReference type="GO" id="GO:0045259">
    <property type="term" value="C:proton-transporting ATP synthase complex"/>
    <property type="evidence" value="ECO:0007669"/>
    <property type="project" value="UniProtKB-KW"/>
</dbReference>
<keyword evidence="4 12" id="KW-0812">Transmembrane</keyword>
<keyword evidence="9 12" id="KW-0066">ATP synthesis</keyword>
<evidence type="ECO:0000256" key="7">
    <source>
        <dbReference type="ARBA" id="ARBA00023065"/>
    </source>
</evidence>
<comment type="similarity">
    <text evidence="1 12 13">Belongs to the ATPase B chain family.</text>
</comment>
<keyword evidence="14" id="KW-0175">Coiled coil</keyword>
<dbReference type="GO" id="GO:0005886">
    <property type="term" value="C:plasma membrane"/>
    <property type="evidence" value="ECO:0007669"/>
    <property type="project" value="UniProtKB-SubCell"/>
</dbReference>
<gene>
    <name evidence="12" type="primary">atpF</name>
    <name evidence="15" type="ORF">ESZ91_10000</name>
</gene>
<dbReference type="InterPro" id="IPR050059">
    <property type="entry name" value="ATP_synthase_B_chain"/>
</dbReference>
<evidence type="ECO:0000256" key="3">
    <source>
        <dbReference type="ARBA" id="ARBA00022547"/>
    </source>
</evidence>
<dbReference type="EMBL" id="SDOZ01000004">
    <property type="protein sequence ID" value="RXZ57985.1"/>
    <property type="molecule type" value="Genomic_DNA"/>
</dbReference>
<dbReference type="PANTHER" id="PTHR33445">
    <property type="entry name" value="ATP SYNTHASE SUBUNIT B', CHLOROPLASTIC"/>
    <property type="match status" value="1"/>
</dbReference>
<keyword evidence="3 12" id="KW-0138">CF(0)</keyword>
<evidence type="ECO:0000256" key="6">
    <source>
        <dbReference type="ARBA" id="ARBA00022989"/>
    </source>
</evidence>
<dbReference type="CDD" id="cd06503">
    <property type="entry name" value="ATP-synt_Fo_b"/>
    <property type="match status" value="1"/>
</dbReference>
<keyword evidence="8 12" id="KW-0472">Membrane</keyword>
<reference evidence="15 16" key="1">
    <citation type="journal article" date="2019" name="Gut">
        <title>Antibiotics-induced monodominance of a novel gut bacterial order.</title>
        <authorList>
            <person name="Hildebrand F."/>
            <person name="Moitinho-Silva L."/>
            <person name="Blasche S."/>
            <person name="Jahn M.T."/>
            <person name="Gossmann T.I."/>
            <person name="Heuerta-Cepas J."/>
            <person name="Hercog R."/>
            <person name="Luetge M."/>
            <person name="Bahram M."/>
            <person name="Pryszlak A."/>
            <person name="Alves R.J."/>
            <person name="Waszak S.M."/>
            <person name="Zhu A."/>
            <person name="Ye L."/>
            <person name="Costea P.I."/>
            <person name="Aalvink S."/>
            <person name="Belzer C."/>
            <person name="Forslund S.K."/>
            <person name="Sunagawa S."/>
            <person name="Hentschel U."/>
            <person name="Merten C."/>
            <person name="Patil K.R."/>
            <person name="Benes V."/>
            <person name="Bork P."/>
        </authorList>
    </citation>
    <scope>NUCLEOTIDE SEQUENCE [LARGE SCALE GENOMIC DNA]</scope>
    <source>
        <strain evidence="15 16">HDS1380</strain>
    </source>
</reference>
<keyword evidence="7 12" id="KW-0406">Ion transport</keyword>
<evidence type="ECO:0000256" key="14">
    <source>
        <dbReference type="SAM" id="Coils"/>
    </source>
</evidence>
<evidence type="ECO:0000256" key="9">
    <source>
        <dbReference type="ARBA" id="ARBA00023310"/>
    </source>
</evidence>
<comment type="caution">
    <text evidence="15">The sequence shown here is derived from an EMBL/GenBank/DDBJ whole genome shotgun (WGS) entry which is preliminary data.</text>
</comment>
<comment type="function">
    <text evidence="10 12">F(1)F(0) ATP synthase produces ATP from ADP in the presence of a proton or sodium gradient. F-type ATPases consist of two structural domains, F(1) containing the extramembraneous catalytic core and F(0) containing the membrane proton channel, linked together by a central stalk and a peripheral stalk. During catalysis, ATP synthesis in the catalytic domain of F(1) is coupled via a rotary mechanism of the central stalk subunits to proton translocation.</text>
</comment>
<dbReference type="PANTHER" id="PTHR33445:SF2">
    <property type="entry name" value="ATP SYNTHASE SUBUNIT B', CHLOROPLASTIC"/>
    <property type="match status" value="1"/>
</dbReference>
<comment type="function">
    <text evidence="12">Component of the F(0) channel, it forms part of the peripheral stalk, linking F(1) to F(0).</text>
</comment>
<evidence type="ECO:0000256" key="13">
    <source>
        <dbReference type="RuleBase" id="RU003848"/>
    </source>
</evidence>
<evidence type="ECO:0000313" key="15">
    <source>
        <dbReference type="EMBL" id="RXZ57985.1"/>
    </source>
</evidence>
<evidence type="ECO:0000256" key="2">
    <source>
        <dbReference type="ARBA" id="ARBA00022448"/>
    </source>
</evidence>
<keyword evidence="6 12" id="KW-1133">Transmembrane helix</keyword>
<feature type="transmembrane region" description="Helical" evidence="12">
    <location>
        <begin position="20"/>
        <end position="44"/>
    </location>
</feature>
<evidence type="ECO:0000313" key="16">
    <source>
        <dbReference type="Proteomes" id="UP000291269"/>
    </source>
</evidence>
<keyword evidence="5 12" id="KW-0375">Hydrogen ion transport</keyword>
<evidence type="ECO:0000256" key="8">
    <source>
        <dbReference type="ARBA" id="ARBA00023136"/>
    </source>
</evidence>
<name>A0A4Q2K9L5_9FIRM</name>
<dbReference type="GO" id="GO:0046961">
    <property type="term" value="F:proton-transporting ATPase activity, rotational mechanism"/>
    <property type="evidence" value="ECO:0007669"/>
    <property type="project" value="TreeGrafter"/>
</dbReference>
<evidence type="ECO:0000256" key="4">
    <source>
        <dbReference type="ARBA" id="ARBA00022692"/>
    </source>
</evidence>
<evidence type="ECO:0000256" key="1">
    <source>
        <dbReference type="ARBA" id="ARBA00005513"/>
    </source>
</evidence>
<comment type="subunit">
    <text evidence="12">F-type ATPases have 2 components, F(1) - the catalytic core - and F(0) - the membrane proton channel. F(1) has five subunits: alpha(3), beta(3), gamma(1), delta(1), epsilon(1). F(0) has three main subunits: a(1), b(2) and c(10-14). The alpha and beta chains form an alternating ring which encloses part of the gamma chain. F(1) is attached to F(0) by a central stalk formed by the gamma and epsilon chains, while a peripheral stalk is formed by the delta and b chains.</text>
</comment>
<dbReference type="InterPro" id="IPR002146">
    <property type="entry name" value="ATP_synth_b/b'su_bac/chlpt"/>
</dbReference>
<evidence type="ECO:0000256" key="11">
    <source>
        <dbReference type="ARBA" id="ARBA00037847"/>
    </source>
</evidence>
<evidence type="ECO:0000256" key="12">
    <source>
        <dbReference type="HAMAP-Rule" id="MF_01398"/>
    </source>
</evidence>
<dbReference type="Proteomes" id="UP000291269">
    <property type="component" value="Unassembled WGS sequence"/>
</dbReference>
<accession>A0A4Q2K9L5</accession>
<sequence length="177" mass="20357">MSQMIPLNLVLASILDTFGISVTSILLHLLNLVVLTVGLYFLLFKPVKRMVRERQEKVKKIEQENSELNAEVKKLKDNTEEVLTEAKKEAADIHEKAVRVANQKADDIIGEAKIKAKGLVERTEKELDEERKKLQQDIEKEITDVSFVVAEKVLARDITKEDNKRMIEECLEEWSKK</sequence>
<dbReference type="Pfam" id="PF00430">
    <property type="entry name" value="ATP-synt_B"/>
    <property type="match status" value="1"/>
</dbReference>
<keyword evidence="12" id="KW-1003">Cell membrane</keyword>
<dbReference type="HAMAP" id="MF_01398">
    <property type="entry name" value="ATP_synth_b_bprime"/>
    <property type="match status" value="1"/>
</dbReference>
<keyword evidence="16" id="KW-1185">Reference proteome</keyword>
<comment type="subcellular location">
    <subcellularLocation>
        <location evidence="12">Cell membrane</location>
        <topology evidence="12">Single-pass membrane protein</topology>
    </subcellularLocation>
    <subcellularLocation>
        <location evidence="11">Endomembrane system</location>
        <topology evidence="11">Single-pass membrane protein</topology>
    </subcellularLocation>
</comment>
<proteinExistence type="inferred from homology"/>
<keyword evidence="2 12" id="KW-0813">Transport</keyword>
<feature type="coiled-coil region" evidence="14">
    <location>
        <begin position="47"/>
        <end position="144"/>
    </location>
</feature>
<organism evidence="15 16">
    <name type="scientific">Candidatus Borkfalkia ceftriaxoniphila</name>
    <dbReference type="NCBI Taxonomy" id="2508949"/>
    <lineage>
        <taxon>Bacteria</taxon>
        <taxon>Bacillati</taxon>
        <taxon>Bacillota</taxon>
        <taxon>Clostridia</taxon>
        <taxon>Christensenellales</taxon>
        <taxon>Christensenellaceae</taxon>
        <taxon>Candidatus Borkfalkia</taxon>
    </lineage>
</organism>
<evidence type="ECO:0000256" key="5">
    <source>
        <dbReference type="ARBA" id="ARBA00022781"/>
    </source>
</evidence>
<protein>
    <recommendedName>
        <fullName evidence="12">ATP synthase subunit b</fullName>
    </recommendedName>
    <alternativeName>
        <fullName evidence="12">ATP synthase F(0) sector subunit b</fullName>
    </alternativeName>
    <alternativeName>
        <fullName evidence="12">ATPase subunit I</fullName>
    </alternativeName>
    <alternativeName>
        <fullName evidence="12">F-type ATPase subunit b</fullName>
        <shortName evidence="12">F-ATPase subunit b</shortName>
    </alternativeName>
</protein>
<evidence type="ECO:0000256" key="10">
    <source>
        <dbReference type="ARBA" id="ARBA00025198"/>
    </source>
</evidence>
<dbReference type="GO" id="GO:0046933">
    <property type="term" value="F:proton-transporting ATP synthase activity, rotational mechanism"/>
    <property type="evidence" value="ECO:0007669"/>
    <property type="project" value="UniProtKB-UniRule"/>
</dbReference>
<dbReference type="RefSeq" id="WP_129226848.1">
    <property type="nucleotide sequence ID" value="NZ_SDOZ01000004.1"/>
</dbReference>
<dbReference type="AlphaFoldDB" id="A0A4Q2K9L5"/>